<dbReference type="RefSeq" id="XP_031871031.1">
    <property type="nucleotide sequence ID" value="XM_032011338.1"/>
</dbReference>
<feature type="region of interest" description="Disordered" evidence="1">
    <location>
        <begin position="1"/>
        <end position="97"/>
    </location>
</feature>
<evidence type="ECO:0000313" key="3">
    <source>
        <dbReference type="Proteomes" id="UP000254866"/>
    </source>
</evidence>
<dbReference type="EMBL" id="NPIC01000002">
    <property type="protein sequence ID" value="RDL38375.1"/>
    <property type="molecule type" value="Genomic_DNA"/>
</dbReference>
<feature type="compositionally biased region" description="Polar residues" evidence="1">
    <location>
        <begin position="12"/>
        <end position="24"/>
    </location>
</feature>
<dbReference type="AlphaFoldDB" id="A0A370TS66"/>
<evidence type="ECO:0000313" key="2">
    <source>
        <dbReference type="EMBL" id="RDL38375.1"/>
    </source>
</evidence>
<gene>
    <name evidence="2" type="ORF">BP5553_02715</name>
</gene>
<dbReference type="GeneID" id="43595564"/>
<comment type="caution">
    <text evidence="2">The sequence shown here is derived from an EMBL/GenBank/DDBJ whole genome shotgun (WGS) entry which is preliminary data.</text>
</comment>
<sequence>MPSTSHKDYAPSINSTNTSGSFATTRPLLPNQDQPQASRSQRALEKAKKLLSAIGEPPTAEYDRQQVAQGNKENKEKSVKATKYGVYGAAGPSGGRI</sequence>
<keyword evidence="3" id="KW-1185">Reference proteome</keyword>
<proteinExistence type="predicted"/>
<feature type="compositionally biased region" description="Polar residues" evidence="1">
    <location>
        <begin position="31"/>
        <end position="41"/>
    </location>
</feature>
<reference evidence="2 3" key="1">
    <citation type="journal article" date="2018" name="IMA Fungus">
        <title>IMA Genome-F 9: Draft genome sequence of Annulohypoxylon stygium, Aspergillus mulundensis, Berkeleyomyces basicola (syn. Thielaviopsis basicola), Ceratocystis smalleyi, two Cercospora beticola strains, Coleophoma cylindrospora, Fusarium fracticaudum, Phialophora cf. hyalina, and Morchella septimelata.</title>
        <authorList>
            <person name="Wingfield B.D."/>
            <person name="Bills G.F."/>
            <person name="Dong Y."/>
            <person name="Huang W."/>
            <person name="Nel W.J."/>
            <person name="Swalarsk-Parry B.S."/>
            <person name="Vaghefi N."/>
            <person name="Wilken P.M."/>
            <person name="An Z."/>
            <person name="de Beer Z.W."/>
            <person name="De Vos L."/>
            <person name="Chen L."/>
            <person name="Duong T.A."/>
            <person name="Gao Y."/>
            <person name="Hammerbacher A."/>
            <person name="Kikkert J.R."/>
            <person name="Li Y."/>
            <person name="Li H."/>
            <person name="Li K."/>
            <person name="Li Q."/>
            <person name="Liu X."/>
            <person name="Ma X."/>
            <person name="Naidoo K."/>
            <person name="Pethybridge S.J."/>
            <person name="Sun J."/>
            <person name="Steenkamp E.T."/>
            <person name="van der Nest M.A."/>
            <person name="van Wyk S."/>
            <person name="Wingfield M.J."/>
            <person name="Xiong C."/>
            <person name="Yue Q."/>
            <person name="Zhang X."/>
        </authorList>
    </citation>
    <scope>NUCLEOTIDE SEQUENCE [LARGE SCALE GENOMIC DNA]</scope>
    <source>
        <strain evidence="2 3">BP 5553</strain>
    </source>
</reference>
<accession>A0A370TS66</accession>
<dbReference type="OrthoDB" id="3556770at2759"/>
<evidence type="ECO:0000256" key="1">
    <source>
        <dbReference type="SAM" id="MobiDB-lite"/>
    </source>
</evidence>
<name>A0A370TS66_9HELO</name>
<organism evidence="2 3">
    <name type="scientific">Venustampulla echinocandica</name>
    <dbReference type="NCBI Taxonomy" id="2656787"/>
    <lineage>
        <taxon>Eukaryota</taxon>
        <taxon>Fungi</taxon>
        <taxon>Dikarya</taxon>
        <taxon>Ascomycota</taxon>
        <taxon>Pezizomycotina</taxon>
        <taxon>Leotiomycetes</taxon>
        <taxon>Helotiales</taxon>
        <taxon>Pleuroascaceae</taxon>
        <taxon>Venustampulla</taxon>
    </lineage>
</organism>
<dbReference type="Proteomes" id="UP000254866">
    <property type="component" value="Unassembled WGS sequence"/>
</dbReference>
<protein>
    <submittedName>
        <fullName evidence="2">Uncharacterized protein</fullName>
    </submittedName>
</protein>